<dbReference type="OrthoDB" id="6253923at2759"/>
<dbReference type="SUPFAM" id="SSF56672">
    <property type="entry name" value="DNA/RNA polymerases"/>
    <property type="match status" value="1"/>
</dbReference>
<gene>
    <name evidence="1" type="ORF">T265_01226</name>
</gene>
<evidence type="ECO:0000313" key="1">
    <source>
        <dbReference type="EMBL" id="KER32738.1"/>
    </source>
</evidence>
<keyword evidence="2" id="KW-1185">Reference proteome</keyword>
<dbReference type="InterPro" id="IPR043502">
    <property type="entry name" value="DNA/RNA_pol_sf"/>
</dbReference>
<dbReference type="PANTHER" id="PTHR19446">
    <property type="entry name" value="REVERSE TRANSCRIPTASES"/>
    <property type="match status" value="1"/>
</dbReference>
<dbReference type="KEGG" id="ovi:T265_01226"/>
<dbReference type="GeneID" id="20315414"/>
<name>A0A074ZZ76_OPIVI</name>
<proteinExistence type="predicted"/>
<dbReference type="RefSeq" id="XP_009163475.1">
    <property type="nucleotide sequence ID" value="XM_009165211.1"/>
</dbReference>
<dbReference type="EMBL" id="KL596631">
    <property type="protein sequence ID" value="KER32738.1"/>
    <property type="molecule type" value="Genomic_DNA"/>
</dbReference>
<dbReference type="Proteomes" id="UP000054324">
    <property type="component" value="Unassembled WGS sequence"/>
</dbReference>
<dbReference type="STRING" id="6198.A0A074ZZ76"/>
<evidence type="ECO:0008006" key="3">
    <source>
        <dbReference type="Google" id="ProtNLM"/>
    </source>
</evidence>
<sequence>MKEITKRLGAVDATRLKEWGPRDLTDVSGDLVSFYPDRLTECLEVTEYLSSSRTRLPELSLTFSLTISQMQTNATKNKPITATCSISLIIRRNAHRINPHRPDLLHFVVFPATSRHSSTAPATSTHLQPTGEVEPWTVNVEPPTASEVYDRLRSLKRHRAPGPDDLPPALFKDGGEVLSQRLSDLFGCIWEKESVPDNWEESVIVPIFKKGARSECGNHRGISLTPVVTRLLASIVIRRLTVAREILTREQQAGFRSGRGCVDQIFTLRQRLMETGEPSGWVRQLPPAAMKEPLGAKNGNMCPYSSTDESEILHRNIFPLQSQRLPRDSLKFILTVWYSPETSSAIAESISTCCTEVQLKKLITGSPRDVLRLAEKYFEELDI</sequence>
<dbReference type="AlphaFoldDB" id="A0A074ZZ76"/>
<evidence type="ECO:0000313" key="2">
    <source>
        <dbReference type="Proteomes" id="UP000054324"/>
    </source>
</evidence>
<dbReference type="CTD" id="20315414"/>
<reference evidence="1 2" key="1">
    <citation type="submission" date="2013-11" db="EMBL/GenBank/DDBJ databases">
        <title>Opisthorchis viverrini - life in the bile duct.</title>
        <authorList>
            <person name="Young N.D."/>
            <person name="Nagarajan N."/>
            <person name="Lin S.J."/>
            <person name="Korhonen P.K."/>
            <person name="Jex A.R."/>
            <person name="Hall R.S."/>
            <person name="Safavi-Hemami H."/>
            <person name="Kaewkong W."/>
            <person name="Bertrand D."/>
            <person name="Gao S."/>
            <person name="Seet Q."/>
            <person name="Wongkham S."/>
            <person name="Teh B.T."/>
            <person name="Wongkham C."/>
            <person name="Intapan P.M."/>
            <person name="Maleewong W."/>
            <person name="Yang X."/>
            <person name="Hu M."/>
            <person name="Wang Z."/>
            <person name="Hofmann A."/>
            <person name="Sternberg P.W."/>
            <person name="Tan P."/>
            <person name="Wang J."/>
            <person name="Gasser R.B."/>
        </authorList>
    </citation>
    <scope>NUCLEOTIDE SEQUENCE [LARGE SCALE GENOMIC DNA]</scope>
</reference>
<protein>
    <recommendedName>
        <fullName evidence="3">Reverse transcriptase domain-containing protein</fullName>
    </recommendedName>
</protein>
<accession>A0A074ZZ76</accession>
<organism evidence="1 2">
    <name type="scientific">Opisthorchis viverrini</name>
    <name type="common">Southeast Asian liver fluke</name>
    <dbReference type="NCBI Taxonomy" id="6198"/>
    <lineage>
        <taxon>Eukaryota</taxon>
        <taxon>Metazoa</taxon>
        <taxon>Spiralia</taxon>
        <taxon>Lophotrochozoa</taxon>
        <taxon>Platyhelminthes</taxon>
        <taxon>Trematoda</taxon>
        <taxon>Digenea</taxon>
        <taxon>Opisthorchiida</taxon>
        <taxon>Opisthorchiata</taxon>
        <taxon>Opisthorchiidae</taxon>
        <taxon>Opisthorchis</taxon>
    </lineage>
</organism>